<evidence type="ECO:0000256" key="2">
    <source>
        <dbReference type="ARBA" id="ARBA00022475"/>
    </source>
</evidence>
<evidence type="ECO:0000256" key="3">
    <source>
        <dbReference type="ARBA" id="ARBA00022692"/>
    </source>
</evidence>
<dbReference type="PANTHER" id="PTHR30086:SF19">
    <property type="entry name" value="THREONINE EFFLUX PROTEIN"/>
    <property type="match status" value="1"/>
</dbReference>
<evidence type="ECO:0000256" key="1">
    <source>
        <dbReference type="ARBA" id="ARBA00004651"/>
    </source>
</evidence>
<dbReference type="GO" id="GO:0015171">
    <property type="term" value="F:amino acid transmembrane transporter activity"/>
    <property type="evidence" value="ECO:0007669"/>
    <property type="project" value="TreeGrafter"/>
</dbReference>
<keyword evidence="5 6" id="KW-0472">Membrane</keyword>
<name>A0A939EQG1_9HYPH</name>
<evidence type="ECO:0000256" key="4">
    <source>
        <dbReference type="ARBA" id="ARBA00022989"/>
    </source>
</evidence>
<dbReference type="GO" id="GO:0005886">
    <property type="term" value="C:plasma membrane"/>
    <property type="evidence" value="ECO:0007669"/>
    <property type="project" value="UniProtKB-SubCell"/>
</dbReference>
<keyword evidence="3 6" id="KW-0812">Transmembrane</keyword>
<organism evidence="7 8">
    <name type="scientific">Roseibium limicola</name>
    <dbReference type="NCBI Taxonomy" id="2816037"/>
    <lineage>
        <taxon>Bacteria</taxon>
        <taxon>Pseudomonadati</taxon>
        <taxon>Pseudomonadota</taxon>
        <taxon>Alphaproteobacteria</taxon>
        <taxon>Hyphomicrobiales</taxon>
        <taxon>Stappiaceae</taxon>
        <taxon>Roseibium</taxon>
    </lineage>
</organism>
<comment type="subcellular location">
    <subcellularLocation>
        <location evidence="1">Cell membrane</location>
        <topology evidence="1">Multi-pass membrane protein</topology>
    </subcellularLocation>
</comment>
<dbReference type="RefSeq" id="WP_206942622.1">
    <property type="nucleotide sequence ID" value="NZ_JAFLNF010000007.1"/>
</dbReference>
<evidence type="ECO:0000313" key="8">
    <source>
        <dbReference type="Proteomes" id="UP000664779"/>
    </source>
</evidence>
<evidence type="ECO:0000256" key="6">
    <source>
        <dbReference type="SAM" id="Phobius"/>
    </source>
</evidence>
<feature type="transmembrane region" description="Helical" evidence="6">
    <location>
        <begin position="74"/>
        <end position="91"/>
    </location>
</feature>
<keyword evidence="8" id="KW-1185">Reference proteome</keyword>
<feature type="transmembrane region" description="Helical" evidence="6">
    <location>
        <begin position="185"/>
        <end position="204"/>
    </location>
</feature>
<keyword evidence="2" id="KW-1003">Cell membrane</keyword>
<protein>
    <submittedName>
        <fullName evidence="7">LysE family transporter</fullName>
    </submittedName>
</protein>
<keyword evidence="4 6" id="KW-1133">Transmembrane helix</keyword>
<dbReference type="Proteomes" id="UP000664779">
    <property type="component" value="Unassembled WGS sequence"/>
</dbReference>
<dbReference type="AlphaFoldDB" id="A0A939EQG1"/>
<comment type="caution">
    <text evidence="7">The sequence shown here is derived from an EMBL/GenBank/DDBJ whole genome shotgun (WGS) entry which is preliminary data.</text>
</comment>
<accession>A0A939EQG1</accession>
<dbReference type="Pfam" id="PF01810">
    <property type="entry name" value="LysE"/>
    <property type="match status" value="1"/>
</dbReference>
<reference evidence="7" key="1">
    <citation type="submission" date="2021-03" db="EMBL/GenBank/DDBJ databases">
        <title>Roseibium sp. CAU 1637 isolated from Incheon.</title>
        <authorList>
            <person name="Kim W."/>
        </authorList>
    </citation>
    <scope>NUCLEOTIDE SEQUENCE</scope>
    <source>
        <strain evidence="7">CAU 1637</strain>
    </source>
</reference>
<dbReference type="PANTHER" id="PTHR30086">
    <property type="entry name" value="ARGININE EXPORTER PROTEIN ARGO"/>
    <property type="match status" value="1"/>
</dbReference>
<dbReference type="InterPro" id="IPR001123">
    <property type="entry name" value="LeuE-type"/>
</dbReference>
<dbReference type="EMBL" id="JAFLNF010000007">
    <property type="protein sequence ID" value="MBO0346633.1"/>
    <property type="molecule type" value="Genomic_DNA"/>
</dbReference>
<sequence>MSDVHLPLILGALFVAAASPGPATMAIAGTSMASGRRMGMTLGLGVFCGSVTWSFAAAFGLAAVMLAHAWVFEVMRYIGAAYLLYLAVWSAKAAWSCNEARTATPISISSPWKAFRNGLALHITNPKAILFYGSVYSIGLPTDTTPQQLATVMASLAATSFTIFIGYGWLFSIPKVRSVYGRTSRWFNGAFALLFGLVGIKLLTTRII</sequence>
<proteinExistence type="predicted"/>
<gene>
    <name evidence="7" type="ORF">J0X15_15480</name>
</gene>
<evidence type="ECO:0000313" key="7">
    <source>
        <dbReference type="EMBL" id="MBO0346633.1"/>
    </source>
</evidence>
<feature type="transmembrane region" description="Helical" evidence="6">
    <location>
        <begin position="43"/>
        <end position="67"/>
    </location>
</feature>
<evidence type="ECO:0000256" key="5">
    <source>
        <dbReference type="ARBA" id="ARBA00023136"/>
    </source>
</evidence>
<feature type="transmembrane region" description="Helical" evidence="6">
    <location>
        <begin position="149"/>
        <end position="173"/>
    </location>
</feature>